<reference evidence="3" key="3">
    <citation type="submission" date="2015-04" db="UniProtKB">
        <authorList>
            <consortium name="EnsemblPlants"/>
        </authorList>
    </citation>
    <scope>IDENTIFICATION</scope>
    <source>
        <strain evidence="3">cv. Jemalong A17</strain>
    </source>
</reference>
<sequence>MDYNNLISVMLAAIVMTSIYFGYGGASSAHPPDQFQQPPRHRKAKTTDITSSLRCIFFSSILGASFVNLDIN</sequence>
<reference evidence="2 4" key="2">
    <citation type="journal article" date="2014" name="BMC Genomics">
        <title>An improved genome release (version Mt4.0) for the model legume Medicago truncatula.</title>
        <authorList>
            <person name="Tang H."/>
            <person name="Krishnakumar V."/>
            <person name="Bidwell S."/>
            <person name="Rosen B."/>
            <person name="Chan A."/>
            <person name="Zhou S."/>
            <person name="Gentzbittel L."/>
            <person name="Childs K.L."/>
            <person name="Yandell M."/>
            <person name="Gundlach H."/>
            <person name="Mayer K.F."/>
            <person name="Schwartz D.C."/>
            <person name="Town C.D."/>
        </authorList>
    </citation>
    <scope>GENOME REANNOTATION</scope>
    <source>
        <strain evidence="2">A17</strain>
        <strain evidence="3 4">cv. Jemalong A17</strain>
    </source>
</reference>
<dbReference type="HOGENOM" id="CLU_2726031_0_0_1"/>
<dbReference type="AlphaFoldDB" id="A0A072U012"/>
<evidence type="ECO:0000256" key="1">
    <source>
        <dbReference type="SAM" id="Phobius"/>
    </source>
</evidence>
<accession>A0A072U012</accession>
<gene>
    <name evidence="2" type="ordered locus">MTR_7g056800</name>
</gene>
<keyword evidence="1" id="KW-0472">Membrane</keyword>
<dbReference type="Proteomes" id="UP000002051">
    <property type="component" value="Unassembled WGS sequence"/>
</dbReference>
<dbReference type="EMBL" id="CM001223">
    <property type="protein sequence ID" value="KEH22776.1"/>
    <property type="molecule type" value="Genomic_DNA"/>
</dbReference>
<dbReference type="EnsemblPlants" id="KEH22776">
    <property type="protein sequence ID" value="KEH22776"/>
    <property type="gene ID" value="MTR_7g056800"/>
</dbReference>
<evidence type="ECO:0000313" key="3">
    <source>
        <dbReference type="EnsemblPlants" id="KEH22776"/>
    </source>
</evidence>
<keyword evidence="4" id="KW-1185">Reference proteome</keyword>
<keyword evidence="1" id="KW-1133">Transmembrane helix</keyword>
<evidence type="ECO:0000313" key="4">
    <source>
        <dbReference type="Proteomes" id="UP000002051"/>
    </source>
</evidence>
<proteinExistence type="predicted"/>
<feature type="transmembrane region" description="Helical" evidence="1">
    <location>
        <begin position="6"/>
        <end position="26"/>
    </location>
</feature>
<keyword evidence="1 2" id="KW-0812">Transmembrane</keyword>
<organism evidence="2 4">
    <name type="scientific">Medicago truncatula</name>
    <name type="common">Barrel medic</name>
    <name type="synonym">Medicago tribuloides</name>
    <dbReference type="NCBI Taxonomy" id="3880"/>
    <lineage>
        <taxon>Eukaryota</taxon>
        <taxon>Viridiplantae</taxon>
        <taxon>Streptophyta</taxon>
        <taxon>Embryophyta</taxon>
        <taxon>Tracheophyta</taxon>
        <taxon>Spermatophyta</taxon>
        <taxon>Magnoliopsida</taxon>
        <taxon>eudicotyledons</taxon>
        <taxon>Gunneridae</taxon>
        <taxon>Pentapetalae</taxon>
        <taxon>rosids</taxon>
        <taxon>fabids</taxon>
        <taxon>Fabales</taxon>
        <taxon>Fabaceae</taxon>
        <taxon>Papilionoideae</taxon>
        <taxon>50 kb inversion clade</taxon>
        <taxon>NPAAA clade</taxon>
        <taxon>Hologalegina</taxon>
        <taxon>IRL clade</taxon>
        <taxon>Trifolieae</taxon>
        <taxon>Medicago</taxon>
    </lineage>
</organism>
<name>A0A072U012_MEDTR</name>
<reference evidence="2 4" key="1">
    <citation type="journal article" date="2011" name="Nature">
        <title>The Medicago genome provides insight into the evolution of rhizobial symbioses.</title>
        <authorList>
            <person name="Young N.D."/>
            <person name="Debelle F."/>
            <person name="Oldroyd G.E."/>
            <person name="Geurts R."/>
            <person name="Cannon S.B."/>
            <person name="Udvardi M.K."/>
            <person name="Benedito V.A."/>
            <person name="Mayer K.F."/>
            <person name="Gouzy J."/>
            <person name="Schoof H."/>
            <person name="Van de Peer Y."/>
            <person name="Proost S."/>
            <person name="Cook D.R."/>
            <person name="Meyers B.C."/>
            <person name="Spannagl M."/>
            <person name="Cheung F."/>
            <person name="De Mita S."/>
            <person name="Krishnakumar V."/>
            <person name="Gundlach H."/>
            <person name="Zhou S."/>
            <person name="Mudge J."/>
            <person name="Bharti A.K."/>
            <person name="Murray J.D."/>
            <person name="Naoumkina M.A."/>
            <person name="Rosen B."/>
            <person name="Silverstein K.A."/>
            <person name="Tang H."/>
            <person name="Rombauts S."/>
            <person name="Zhao P.X."/>
            <person name="Zhou P."/>
            <person name="Barbe V."/>
            <person name="Bardou P."/>
            <person name="Bechner M."/>
            <person name="Bellec A."/>
            <person name="Berger A."/>
            <person name="Berges H."/>
            <person name="Bidwell S."/>
            <person name="Bisseling T."/>
            <person name="Choisne N."/>
            <person name="Couloux A."/>
            <person name="Denny R."/>
            <person name="Deshpande S."/>
            <person name="Dai X."/>
            <person name="Doyle J.J."/>
            <person name="Dudez A.M."/>
            <person name="Farmer A.D."/>
            <person name="Fouteau S."/>
            <person name="Franken C."/>
            <person name="Gibelin C."/>
            <person name="Gish J."/>
            <person name="Goldstein S."/>
            <person name="Gonzalez A.J."/>
            <person name="Green P.J."/>
            <person name="Hallab A."/>
            <person name="Hartog M."/>
            <person name="Hua A."/>
            <person name="Humphray S.J."/>
            <person name="Jeong D.H."/>
            <person name="Jing Y."/>
            <person name="Jocker A."/>
            <person name="Kenton S.M."/>
            <person name="Kim D.J."/>
            <person name="Klee K."/>
            <person name="Lai H."/>
            <person name="Lang C."/>
            <person name="Lin S."/>
            <person name="Macmil S.L."/>
            <person name="Magdelenat G."/>
            <person name="Matthews L."/>
            <person name="McCorrison J."/>
            <person name="Monaghan E.L."/>
            <person name="Mun J.H."/>
            <person name="Najar F.Z."/>
            <person name="Nicholson C."/>
            <person name="Noirot C."/>
            <person name="O'Bleness M."/>
            <person name="Paule C.R."/>
            <person name="Poulain J."/>
            <person name="Prion F."/>
            <person name="Qin B."/>
            <person name="Qu C."/>
            <person name="Retzel E.F."/>
            <person name="Riddle C."/>
            <person name="Sallet E."/>
            <person name="Samain S."/>
            <person name="Samson N."/>
            <person name="Sanders I."/>
            <person name="Saurat O."/>
            <person name="Scarpelli C."/>
            <person name="Schiex T."/>
            <person name="Segurens B."/>
            <person name="Severin A.J."/>
            <person name="Sherrier D.J."/>
            <person name="Shi R."/>
            <person name="Sims S."/>
            <person name="Singer S.R."/>
            <person name="Sinharoy S."/>
            <person name="Sterck L."/>
            <person name="Viollet A."/>
            <person name="Wang B.B."/>
            <person name="Wang K."/>
            <person name="Wang M."/>
            <person name="Wang X."/>
            <person name="Warfsmann J."/>
            <person name="Weissenbach J."/>
            <person name="White D.D."/>
            <person name="White J.D."/>
            <person name="Wiley G.B."/>
            <person name="Wincker P."/>
            <person name="Xing Y."/>
            <person name="Yang L."/>
            <person name="Yao Z."/>
            <person name="Ying F."/>
            <person name="Zhai J."/>
            <person name="Zhou L."/>
            <person name="Zuber A."/>
            <person name="Denarie J."/>
            <person name="Dixon R.A."/>
            <person name="May G.D."/>
            <person name="Schwartz D.C."/>
            <person name="Rogers J."/>
            <person name="Quetier F."/>
            <person name="Town C.D."/>
            <person name="Roe B.A."/>
        </authorList>
    </citation>
    <scope>NUCLEOTIDE SEQUENCE [LARGE SCALE GENOMIC DNA]</scope>
    <source>
        <strain evidence="2">A17</strain>
        <strain evidence="3 4">cv. Jemalong A17</strain>
    </source>
</reference>
<evidence type="ECO:0000313" key="2">
    <source>
        <dbReference type="EMBL" id="KEH22776.1"/>
    </source>
</evidence>
<protein>
    <submittedName>
        <fullName evidence="2">Transmembrane protein, putative</fullName>
    </submittedName>
</protein>